<dbReference type="InterPro" id="IPR041667">
    <property type="entry name" value="Cupin_8"/>
</dbReference>
<dbReference type="RefSeq" id="WP_226092788.1">
    <property type="nucleotide sequence ID" value="NZ_CP162411.1"/>
</dbReference>
<proteinExistence type="predicted"/>
<dbReference type="AlphaFoldDB" id="A0AB39IUG5"/>
<organism evidence="3">
    <name type="scientific">Dickeya oryzae</name>
    <dbReference type="NCBI Taxonomy" id="1240404"/>
    <lineage>
        <taxon>Bacteria</taxon>
        <taxon>Pseudomonadati</taxon>
        <taxon>Pseudomonadota</taxon>
        <taxon>Gammaproteobacteria</taxon>
        <taxon>Enterobacterales</taxon>
        <taxon>Pectobacteriaceae</taxon>
        <taxon>Dickeya</taxon>
    </lineage>
</organism>
<dbReference type="Gene3D" id="2.60.120.650">
    <property type="entry name" value="Cupin"/>
    <property type="match status" value="1"/>
</dbReference>
<protein>
    <submittedName>
        <fullName evidence="3">Cupin-like domain-containing protein</fullName>
    </submittedName>
</protein>
<dbReference type="GeneID" id="302580045"/>
<reference evidence="3" key="1">
    <citation type="submission" date="2024-07" db="EMBL/GenBank/DDBJ databases">
        <authorList>
            <person name="Pedron J."/>
        </authorList>
    </citation>
    <scope>NUCLEOTIDE SEQUENCE</scope>
    <source>
        <strain evidence="3">A003-S1-M15</strain>
        <strain evidence="2">A642-S2-A17</strain>
    </source>
</reference>
<sequence length="389" mass="46540">MKEIELNGKELDRYLLRKETKNMTKPCVFRNMNICQDLESISVVNILELNNKKFESSFHSGAYWSEKPLISEVKGRAVLLDLEKMFEKDQGGYYVTYFQRDEKERYGWQTYRTCGNNEFDDFLAERTIFKDYMIGSYLHNHWVSNGGTESLLHADPVDTFFVQVKGWKHFTIIPESLNVFKLLDFSQPHKLKRKLNEINEFNVEKYEFDLGPGDAIFMPAWCFHEIKSREKELNISLTSHYKRERCFYNISLIHIVNRFRRFIYPKLVGKRRIQFQLENLDESSEPFFPWFSSFVRNEIYRIDTSYQYEYLLINRNNGRIFPVKNKTLVDIFPFFDGFNSIASIARKTNFDVEAIISICAQLIEDEFIQIIFEGDDRYNYFYQTIEARR</sequence>
<feature type="domain" description="JmjC" evidence="1">
    <location>
        <begin position="102"/>
        <end position="258"/>
    </location>
</feature>
<dbReference type="PANTHER" id="PTHR12461:SF105">
    <property type="entry name" value="HYPOXIA-INDUCIBLE FACTOR 1-ALPHA INHIBITOR"/>
    <property type="match status" value="1"/>
</dbReference>
<accession>A0AB39IUG5</accession>
<dbReference type="PROSITE" id="PS51184">
    <property type="entry name" value="JMJC"/>
    <property type="match status" value="1"/>
</dbReference>
<gene>
    <name evidence="2" type="ORF">LF923_0000145</name>
    <name evidence="3" type="ORF">LF929_000185</name>
</gene>
<dbReference type="EMBL" id="CP162670">
    <property type="protein sequence ID" value="XDL24687.1"/>
    <property type="molecule type" value="Genomic_DNA"/>
</dbReference>
<evidence type="ECO:0000313" key="3">
    <source>
        <dbReference type="EMBL" id="XDL24687.1"/>
    </source>
</evidence>
<evidence type="ECO:0000259" key="1">
    <source>
        <dbReference type="PROSITE" id="PS51184"/>
    </source>
</evidence>
<dbReference type="SUPFAM" id="SSF51197">
    <property type="entry name" value="Clavaminate synthase-like"/>
    <property type="match status" value="1"/>
</dbReference>
<dbReference type="Pfam" id="PF13621">
    <property type="entry name" value="Cupin_8"/>
    <property type="match status" value="1"/>
</dbReference>
<evidence type="ECO:0000313" key="2">
    <source>
        <dbReference type="EMBL" id="XDL14743.1"/>
    </source>
</evidence>
<dbReference type="PANTHER" id="PTHR12461">
    <property type="entry name" value="HYPOXIA-INDUCIBLE FACTOR 1 ALPHA INHIBITOR-RELATED"/>
    <property type="match status" value="1"/>
</dbReference>
<name>A0AB39IUG5_9GAMM</name>
<dbReference type="InterPro" id="IPR003347">
    <property type="entry name" value="JmjC_dom"/>
</dbReference>
<dbReference type="EMBL" id="CP162411">
    <property type="protein sequence ID" value="XDL14743.1"/>
    <property type="molecule type" value="Genomic_DNA"/>
</dbReference>